<keyword evidence="4" id="KW-1185">Reference proteome</keyword>
<evidence type="ECO:0000313" key="4">
    <source>
        <dbReference type="Proteomes" id="UP001597502"/>
    </source>
</evidence>
<evidence type="ECO:0000256" key="2">
    <source>
        <dbReference type="ARBA" id="ARBA00023125"/>
    </source>
</evidence>
<comment type="similarity">
    <text evidence="1">Belongs to the alpha/beta-type SASP family.</text>
</comment>
<dbReference type="InterPro" id="IPR001448">
    <property type="entry name" value="SASP_alpha/beta-type"/>
</dbReference>
<comment type="caution">
    <text evidence="3">The sequence shown here is derived from an EMBL/GenBank/DDBJ whole genome shotgun (WGS) entry which is preliminary data.</text>
</comment>
<sequence>MARRGGAMSDQLKEEIAKELGFYDTVQQEGWGGIRAKDAGNMVKRAIEKAEQQMK</sequence>
<dbReference type="InterPro" id="IPR018126">
    <property type="entry name" value="SASP_alpha/beta-type_CS"/>
</dbReference>
<reference evidence="4" key="1">
    <citation type="journal article" date="2019" name="Int. J. Syst. Evol. Microbiol.">
        <title>The Global Catalogue of Microorganisms (GCM) 10K type strain sequencing project: providing services to taxonomists for standard genome sequencing and annotation.</title>
        <authorList>
            <consortium name="The Broad Institute Genomics Platform"/>
            <consortium name="The Broad Institute Genome Sequencing Center for Infectious Disease"/>
            <person name="Wu L."/>
            <person name="Ma J."/>
        </authorList>
    </citation>
    <scope>NUCLEOTIDE SEQUENCE [LARGE SCALE GENOMIC DNA]</scope>
    <source>
        <strain evidence="4">TISTR 1535</strain>
    </source>
</reference>
<dbReference type="Pfam" id="PF00269">
    <property type="entry name" value="SASP"/>
    <property type="match status" value="1"/>
</dbReference>
<dbReference type="Proteomes" id="UP001597502">
    <property type="component" value="Unassembled WGS sequence"/>
</dbReference>
<dbReference type="Gene3D" id="6.10.10.80">
    <property type="entry name" value="Small, acid-soluble spore protein, alpha/beta type-like"/>
    <property type="match status" value="1"/>
</dbReference>
<protein>
    <submittedName>
        <fullName evidence="3">Small, acid-soluble spore protein, alpha/beta type</fullName>
    </submittedName>
</protein>
<dbReference type="InterPro" id="IPR038300">
    <property type="entry name" value="SASP_sf_alpha/beta"/>
</dbReference>
<keyword evidence="2" id="KW-0238">DNA-binding</keyword>
<dbReference type="RefSeq" id="WP_382393844.1">
    <property type="nucleotide sequence ID" value="NZ_JBHUNA010000021.1"/>
</dbReference>
<evidence type="ECO:0000313" key="3">
    <source>
        <dbReference type="EMBL" id="MFD2761398.1"/>
    </source>
</evidence>
<dbReference type="EMBL" id="JBHUNA010000021">
    <property type="protein sequence ID" value="MFD2761398.1"/>
    <property type="molecule type" value="Genomic_DNA"/>
</dbReference>
<dbReference type="PROSITE" id="PS00304">
    <property type="entry name" value="SASP_1"/>
    <property type="match status" value="1"/>
</dbReference>
<gene>
    <name evidence="3" type="ORF">ACFSUO_10505</name>
</gene>
<organism evidence="3 4">
    <name type="scientific">Lentibacillus juripiscarius</name>
    <dbReference type="NCBI Taxonomy" id="257446"/>
    <lineage>
        <taxon>Bacteria</taxon>
        <taxon>Bacillati</taxon>
        <taxon>Bacillota</taxon>
        <taxon>Bacilli</taxon>
        <taxon>Bacillales</taxon>
        <taxon>Bacillaceae</taxon>
        <taxon>Lentibacillus</taxon>
    </lineage>
</organism>
<accession>A0ABW5V7X8</accession>
<name>A0ABW5V7X8_9BACI</name>
<evidence type="ECO:0000256" key="1">
    <source>
        <dbReference type="ARBA" id="ARBA00005442"/>
    </source>
</evidence>
<proteinExistence type="inferred from homology"/>